<dbReference type="InterPro" id="IPR036890">
    <property type="entry name" value="HATPase_C_sf"/>
</dbReference>
<keyword evidence="5 15" id="KW-0997">Cell inner membrane</keyword>
<keyword evidence="19" id="KW-1185">Reference proteome</keyword>
<dbReference type="OrthoDB" id="5561773at2"/>
<dbReference type="PROSITE" id="PS50885">
    <property type="entry name" value="HAMP"/>
    <property type="match status" value="1"/>
</dbReference>
<dbReference type="SUPFAM" id="SSF158472">
    <property type="entry name" value="HAMP domain-like"/>
    <property type="match status" value="1"/>
</dbReference>
<evidence type="ECO:0000256" key="13">
    <source>
        <dbReference type="ARBA" id="ARBA00023012"/>
    </source>
</evidence>
<dbReference type="InterPro" id="IPR050428">
    <property type="entry name" value="TCS_sensor_his_kinase"/>
</dbReference>
<evidence type="ECO:0000256" key="4">
    <source>
        <dbReference type="ARBA" id="ARBA00022475"/>
    </source>
</evidence>
<dbReference type="InterPro" id="IPR005467">
    <property type="entry name" value="His_kinase_dom"/>
</dbReference>
<dbReference type="PANTHER" id="PTHR45436">
    <property type="entry name" value="SENSOR HISTIDINE KINASE YKOH"/>
    <property type="match status" value="1"/>
</dbReference>
<dbReference type="PANTHER" id="PTHR45436:SF15">
    <property type="entry name" value="SENSOR HISTIDINE KINASE CUSS"/>
    <property type="match status" value="1"/>
</dbReference>
<evidence type="ECO:0000256" key="11">
    <source>
        <dbReference type="ARBA" id="ARBA00022840"/>
    </source>
</evidence>
<dbReference type="CDD" id="cd00082">
    <property type="entry name" value="HisKA"/>
    <property type="match status" value="1"/>
</dbReference>
<name>A0A383RQS4_9PSED</name>
<keyword evidence="6" id="KW-0597">Phosphoprotein</keyword>
<dbReference type="SMART" id="SM00304">
    <property type="entry name" value="HAMP"/>
    <property type="match status" value="1"/>
</dbReference>
<dbReference type="InterPro" id="IPR003661">
    <property type="entry name" value="HisK_dim/P_dom"/>
</dbReference>
<comment type="function">
    <text evidence="15">Member of a two-component regulatory system.</text>
</comment>
<evidence type="ECO:0000256" key="5">
    <source>
        <dbReference type="ARBA" id="ARBA00022519"/>
    </source>
</evidence>
<dbReference type="PROSITE" id="PS50109">
    <property type="entry name" value="HIS_KIN"/>
    <property type="match status" value="1"/>
</dbReference>
<dbReference type="CDD" id="cd00075">
    <property type="entry name" value="HATPase"/>
    <property type="match status" value="1"/>
</dbReference>
<dbReference type="Pfam" id="PF00512">
    <property type="entry name" value="HisKA"/>
    <property type="match status" value="1"/>
</dbReference>
<keyword evidence="8 15" id="KW-0812">Transmembrane</keyword>
<organism evidence="18 19">
    <name type="scientific">Pseudomonas reidholzensis</name>
    <dbReference type="NCBI Taxonomy" id="1785162"/>
    <lineage>
        <taxon>Bacteria</taxon>
        <taxon>Pseudomonadati</taxon>
        <taxon>Pseudomonadota</taxon>
        <taxon>Gammaproteobacteria</taxon>
        <taxon>Pseudomonadales</taxon>
        <taxon>Pseudomonadaceae</taxon>
        <taxon>Pseudomonas</taxon>
    </lineage>
</organism>
<evidence type="ECO:0000256" key="10">
    <source>
        <dbReference type="ARBA" id="ARBA00022777"/>
    </source>
</evidence>
<evidence type="ECO:0000256" key="1">
    <source>
        <dbReference type="ARBA" id="ARBA00000085"/>
    </source>
</evidence>
<keyword evidence="10 15" id="KW-0418">Kinase</keyword>
<evidence type="ECO:0000256" key="7">
    <source>
        <dbReference type="ARBA" id="ARBA00022679"/>
    </source>
</evidence>
<evidence type="ECO:0000259" key="16">
    <source>
        <dbReference type="PROSITE" id="PS50109"/>
    </source>
</evidence>
<dbReference type="InterPro" id="IPR004358">
    <property type="entry name" value="Sig_transdc_His_kin-like_C"/>
</dbReference>
<evidence type="ECO:0000256" key="8">
    <source>
        <dbReference type="ARBA" id="ARBA00022692"/>
    </source>
</evidence>
<evidence type="ECO:0000256" key="9">
    <source>
        <dbReference type="ARBA" id="ARBA00022741"/>
    </source>
</evidence>
<dbReference type="InterPro" id="IPR003660">
    <property type="entry name" value="HAMP_dom"/>
</dbReference>
<keyword evidence="11 15" id="KW-0067">ATP-binding</keyword>
<evidence type="ECO:0000256" key="6">
    <source>
        <dbReference type="ARBA" id="ARBA00022553"/>
    </source>
</evidence>
<dbReference type="GO" id="GO:0000155">
    <property type="term" value="F:phosphorelay sensor kinase activity"/>
    <property type="evidence" value="ECO:0007669"/>
    <property type="project" value="InterPro"/>
</dbReference>
<dbReference type="InterPro" id="IPR006290">
    <property type="entry name" value="CztS_silS_copS"/>
</dbReference>
<keyword evidence="12 15" id="KW-1133">Transmembrane helix</keyword>
<feature type="transmembrane region" description="Helical" evidence="15">
    <location>
        <begin position="162"/>
        <end position="186"/>
    </location>
</feature>
<dbReference type="FunFam" id="3.30.565.10:FF:000006">
    <property type="entry name" value="Sensor histidine kinase WalK"/>
    <property type="match status" value="1"/>
</dbReference>
<feature type="domain" description="HAMP" evidence="17">
    <location>
        <begin position="187"/>
        <end position="240"/>
    </location>
</feature>
<dbReference type="AlphaFoldDB" id="A0A383RQS4"/>
<dbReference type="Proteomes" id="UP000263595">
    <property type="component" value="Unassembled WGS sequence"/>
</dbReference>
<dbReference type="Gene3D" id="1.10.287.130">
    <property type="match status" value="1"/>
</dbReference>
<dbReference type="Pfam" id="PF02518">
    <property type="entry name" value="HATPase_c"/>
    <property type="match status" value="1"/>
</dbReference>
<dbReference type="InterPro" id="IPR003594">
    <property type="entry name" value="HATPase_dom"/>
</dbReference>
<evidence type="ECO:0000256" key="14">
    <source>
        <dbReference type="ARBA" id="ARBA00023136"/>
    </source>
</evidence>
<reference evidence="19" key="1">
    <citation type="submission" date="2018-08" db="EMBL/GenBank/DDBJ databases">
        <authorList>
            <person name="Blom J."/>
        </authorList>
    </citation>
    <scope>NUCLEOTIDE SEQUENCE [LARGE SCALE GENOMIC DNA]</scope>
    <source>
        <strain evidence="19">CCOS 865</strain>
    </source>
</reference>
<evidence type="ECO:0000256" key="15">
    <source>
        <dbReference type="RuleBase" id="RU364088"/>
    </source>
</evidence>
<comment type="catalytic activity">
    <reaction evidence="1 15">
        <text>ATP + protein L-histidine = ADP + protein N-phospho-L-histidine.</text>
        <dbReference type="EC" id="2.7.13.3"/>
    </reaction>
</comment>
<keyword evidence="4 15" id="KW-1003">Cell membrane</keyword>
<evidence type="ECO:0000259" key="17">
    <source>
        <dbReference type="PROSITE" id="PS50885"/>
    </source>
</evidence>
<evidence type="ECO:0000256" key="2">
    <source>
        <dbReference type="ARBA" id="ARBA00004141"/>
    </source>
</evidence>
<accession>A0A383RQS4</accession>
<keyword evidence="9 15" id="KW-0547">Nucleotide-binding</keyword>
<keyword evidence="14 15" id="KW-0472">Membrane</keyword>
<dbReference type="RefSeq" id="WP_119138724.1">
    <property type="nucleotide sequence ID" value="NZ_CBCSFL010000066.1"/>
</dbReference>
<evidence type="ECO:0000313" key="18">
    <source>
        <dbReference type="EMBL" id="SYX88876.1"/>
    </source>
</evidence>
<dbReference type="NCBIfam" id="TIGR01386">
    <property type="entry name" value="cztS_silS_copS"/>
    <property type="match status" value="1"/>
</dbReference>
<dbReference type="PROSITE" id="PS51257">
    <property type="entry name" value="PROKAR_LIPOPROTEIN"/>
    <property type="match status" value="1"/>
</dbReference>
<sequence length="461" mass="50664">MKTASLSLRLGLSVTLMGALLVLLLACLAVLALDHELDSRARKDLARKLLQVEHNLRVDLRSDDLAARAHPLLDLVMGHDNLSLNILALNGRHPPLLSLGPALQADALRALPSGAQLSFAEWQDNTGKQILTASQLMRLRDDTPVRVLLSLNRDDDNALLQAYLHSTLIALPLLLILIGIGAWKLVQRSLKPLRHFRRVAGQVSAQDLSHRLPDSGLPQELGELAKAINVMLDRLDQGVQQLSQFSDDLAHELRTPLSNLMGKAQVTLARERDSGNYREVLEDSIEELTRLNRIINDMLFLAQVGQPQAQVQLTPLALADEVQRVGELFAFSAELKDIELKLQGWGTALGDRLMVQRALSNLLSNAIRHSPEGQTVTVGVGRQGEQAWVWVENHGPGIAEVHLPRLFERFYRVGCGRSRLEGGTGLGLAIVQSIMQLHGGKVEVSSRLAGPTRFTLMFKAG</sequence>
<feature type="domain" description="Histidine kinase" evidence="16">
    <location>
        <begin position="248"/>
        <end position="461"/>
    </location>
</feature>
<keyword evidence="13 15" id="KW-0902">Two-component regulatory system</keyword>
<dbReference type="SMART" id="SM00387">
    <property type="entry name" value="HATPase_c"/>
    <property type="match status" value="1"/>
</dbReference>
<dbReference type="Gene3D" id="3.30.565.10">
    <property type="entry name" value="Histidine kinase-like ATPase, C-terminal domain"/>
    <property type="match status" value="1"/>
</dbReference>
<dbReference type="SUPFAM" id="SSF55874">
    <property type="entry name" value="ATPase domain of HSP90 chaperone/DNA topoisomerase II/histidine kinase"/>
    <property type="match status" value="1"/>
</dbReference>
<keyword evidence="7 15" id="KW-0808">Transferase</keyword>
<comment type="subcellular location">
    <subcellularLocation>
        <location evidence="3 15">Cell inner membrane</location>
    </subcellularLocation>
    <subcellularLocation>
        <location evidence="2">Membrane</location>
        <topology evidence="2">Multi-pass membrane protein</topology>
    </subcellularLocation>
</comment>
<evidence type="ECO:0000256" key="12">
    <source>
        <dbReference type="ARBA" id="ARBA00022989"/>
    </source>
</evidence>
<dbReference type="GO" id="GO:0005886">
    <property type="term" value="C:plasma membrane"/>
    <property type="evidence" value="ECO:0007669"/>
    <property type="project" value="UniProtKB-SubCell"/>
</dbReference>
<dbReference type="InterPro" id="IPR036097">
    <property type="entry name" value="HisK_dim/P_sf"/>
</dbReference>
<proteinExistence type="predicted"/>
<dbReference type="PRINTS" id="PR00344">
    <property type="entry name" value="BCTRLSENSOR"/>
</dbReference>
<gene>
    <name evidence="18" type="primary">irlS</name>
    <name evidence="18" type="ORF">CCOS865_01116</name>
</gene>
<dbReference type="Pfam" id="PF00672">
    <property type="entry name" value="HAMP"/>
    <property type="match status" value="1"/>
</dbReference>
<dbReference type="SMART" id="SM00388">
    <property type="entry name" value="HisKA"/>
    <property type="match status" value="1"/>
</dbReference>
<dbReference type="Gene3D" id="6.10.340.10">
    <property type="match status" value="1"/>
</dbReference>
<dbReference type="GO" id="GO:0005524">
    <property type="term" value="F:ATP binding"/>
    <property type="evidence" value="ECO:0007669"/>
    <property type="project" value="UniProtKB-KW"/>
</dbReference>
<protein>
    <recommendedName>
        <fullName evidence="15">Sensor protein</fullName>
        <ecNumber evidence="15">2.7.13.3</ecNumber>
    </recommendedName>
</protein>
<evidence type="ECO:0000313" key="19">
    <source>
        <dbReference type="Proteomes" id="UP000263595"/>
    </source>
</evidence>
<dbReference type="SUPFAM" id="SSF47384">
    <property type="entry name" value="Homodimeric domain of signal transducing histidine kinase"/>
    <property type="match status" value="1"/>
</dbReference>
<dbReference type="EC" id="2.7.13.3" evidence="15"/>
<evidence type="ECO:0000256" key="3">
    <source>
        <dbReference type="ARBA" id="ARBA00004533"/>
    </source>
</evidence>
<dbReference type="EMBL" id="UNOZ01000006">
    <property type="protein sequence ID" value="SYX88876.1"/>
    <property type="molecule type" value="Genomic_DNA"/>
</dbReference>
<dbReference type="CDD" id="cd06225">
    <property type="entry name" value="HAMP"/>
    <property type="match status" value="1"/>
</dbReference>